<dbReference type="PANTHER" id="PTHR42770">
    <property type="entry name" value="AMINO ACID TRANSPORTER-RELATED"/>
    <property type="match status" value="1"/>
</dbReference>
<name>A0A2R6ADW0_9ARCH</name>
<evidence type="ECO:0000256" key="1">
    <source>
        <dbReference type="ARBA" id="ARBA00004141"/>
    </source>
</evidence>
<feature type="transmembrane region" description="Helical" evidence="5">
    <location>
        <begin position="305"/>
        <end position="326"/>
    </location>
</feature>
<feature type="transmembrane region" description="Helical" evidence="5">
    <location>
        <begin position="79"/>
        <end position="99"/>
    </location>
</feature>
<dbReference type="PANTHER" id="PTHR42770:SF11">
    <property type="entry name" value="INNER MEMBRANE TRANSPORT PROTEIN YBAT"/>
    <property type="match status" value="1"/>
</dbReference>
<evidence type="ECO:0000256" key="3">
    <source>
        <dbReference type="ARBA" id="ARBA00022989"/>
    </source>
</evidence>
<feature type="transmembrane region" description="Helical" evidence="5">
    <location>
        <begin position="369"/>
        <end position="390"/>
    </location>
</feature>
<proteinExistence type="predicted"/>
<dbReference type="InterPro" id="IPR004841">
    <property type="entry name" value="AA-permease/SLC12A_dom"/>
</dbReference>
<comment type="subcellular location">
    <subcellularLocation>
        <location evidence="1">Membrane</location>
        <topology evidence="1">Multi-pass membrane protein</topology>
    </subcellularLocation>
</comment>
<feature type="transmembrane region" description="Helical" evidence="5">
    <location>
        <begin position="266"/>
        <end position="285"/>
    </location>
</feature>
<feature type="transmembrane region" description="Helical" evidence="5">
    <location>
        <begin position="120"/>
        <end position="150"/>
    </location>
</feature>
<feature type="transmembrane region" description="Helical" evidence="5">
    <location>
        <begin position="162"/>
        <end position="180"/>
    </location>
</feature>
<keyword evidence="4 5" id="KW-0472">Membrane</keyword>
<feature type="transmembrane region" description="Helical" evidence="5">
    <location>
        <begin position="396"/>
        <end position="421"/>
    </location>
</feature>
<evidence type="ECO:0000256" key="2">
    <source>
        <dbReference type="ARBA" id="ARBA00022692"/>
    </source>
</evidence>
<dbReference type="InterPro" id="IPR050367">
    <property type="entry name" value="APC_superfamily"/>
</dbReference>
<evidence type="ECO:0000259" key="6">
    <source>
        <dbReference type="Pfam" id="PF00324"/>
    </source>
</evidence>
<evidence type="ECO:0000313" key="8">
    <source>
        <dbReference type="Proteomes" id="UP000240322"/>
    </source>
</evidence>
<reference evidence="7 8" key="1">
    <citation type="submission" date="2017-04" db="EMBL/GenBank/DDBJ databases">
        <title>Novel microbial lineages endemic to geothermal iron-oxide mats fill important gaps in the evolutionary history of Archaea.</title>
        <authorList>
            <person name="Jay Z.J."/>
            <person name="Beam J.P."/>
            <person name="Dlakic M."/>
            <person name="Rusch D.B."/>
            <person name="Kozubal M.A."/>
            <person name="Inskeep W.P."/>
        </authorList>
    </citation>
    <scope>NUCLEOTIDE SEQUENCE [LARGE SCALE GENOMIC DNA]</scope>
    <source>
        <strain evidence="7">OSP_D</strain>
    </source>
</reference>
<comment type="caution">
    <text evidence="7">The sequence shown here is derived from an EMBL/GenBank/DDBJ whole genome shotgun (WGS) entry which is preliminary data.</text>
</comment>
<evidence type="ECO:0000256" key="5">
    <source>
        <dbReference type="SAM" id="Phobius"/>
    </source>
</evidence>
<feature type="transmembrane region" description="Helical" evidence="5">
    <location>
        <begin position="192"/>
        <end position="212"/>
    </location>
</feature>
<feature type="transmembrane region" description="Helical" evidence="5">
    <location>
        <begin position="43"/>
        <end position="67"/>
    </location>
</feature>
<sequence length="496" mass="53887">MSNRLVSSIEIFIYFCLLAKLMSSPDNSQEKTSVSGELKRNVLGVWTSLANGLAANAPAGVTALYFVGLAGLVGGSMPLDVLLAWLIYLAMTVVVYEWSKEVASSAGWAAIQRKGFNNSFLAFFAGWSYWYYYLSFTAGFGLLGIATFAYLISPTIASSYPYLWIPILIVAMLETSLLMYRGVRPSSLYTLYTGLAEIAFIIITSVALVIIAGPRNTYTPFTPIPVGNNWSIILVSMIFGITTFGGTNSAIPLAEETKNPRVNVPKGLLILQLLIGFTLIFSSYAQTVIYGVNNMAKYAALPDPGIIILGRYLGPIAAALYTIFVINSFNSSIIGSQNGQTRMAYALSRDGLVFPQSFKRINRFGVPGFNIIITGIINAVIGIITGLILGPLEAGIFLITTNAFFGFVNHILGGIGLGLYHRRNHTVNIFKHVVIPLIVLGTLGTAIVFAVYPAPPYPLNYASYVAAAWTLVGVLVYILLRRSRKENLDKFGTFTL</sequence>
<organism evidence="7 8">
    <name type="scientific">Candidatus Marsarchaeota G2 archaeon OSP_D</name>
    <dbReference type="NCBI Taxonomy" id="1978157"/>
    <lineage>
        <taxon>Archaea</taxon>
        <taxon>Candidatus Marsarchaeota</taxon>
        <taxon>Candidatus Marsarchaeota group 2</taxon>
    </lineage>
</organism>
<accession>A0A2R6ADW0</accession>
<evidence type="ECO:0000313" key="7">
    <source>
        <dbReference type="EMBL" id="PSN84560.1"/>
    </source>
</evidence>
<protein>
    <recommendedName>
        <fullName evidence="6">Amino acid permease/ SLC12A domain-containing protein</fullName>
    </recommendedName>
</protein>
<feature type="domain" description="Amino acid permease/ SLC12A" evidence="6">
    <location>
        <begin position="67"/>
        <end position="476"/>
    </location>
</feature>
<dbReference type="GO" id="GO:0016020">
    <property type="term" value="C:membrane"/>
    <property type="evidence" value="ECO:0007669"/>
    <property type="project" value="UniProtKB-SubCell"/>
</dbReference>
<dbReference type="GO" id="GO:0055085">
    <property type="term" value="P:transmembrane transport"/>
    <property type="evidence" value="ECO:0007669"/>
    <property type="project" value="InterPro"/>
</dbReference>
<dbReference type="EMBL" id="NEXE01000285">
    <property type="protein sequence ID" value="PSN84560.1"/>
    <property type="molecule type" value="Genomic_DNA"/>
</dbReference>
<dbReference type="Pfam" id="PF00324">
    <property type="entry name" value="AA_permease"/>
    <property type="match status" value="1"/>
</dbReference>
<dbReference type="Proteomes" id="UP000240322">
    <property type="component" value="Unassembled WGS sequence"/>
</dbReference>
<dbReference type="Gene3D" id="1.20.1740.10">
    <property type="entry name" value="Amino acid/polyamine transporter I"/>
    <property type="match status" value="1"/>
</dbReference>
<keyword evidence="2 5" id="KW-0812">Transmembrane</keyword>
<gene>
    <name evidence="7" type="ORF">B9Q03_13075</name>
</gene>
<dbReference type="PIRSF" id="PIRSF006060">
    <property type="entry name" value="AA_transporter"/>
    <property type="match status" value="1"/>
</dbReference>
<feature type="transmembrane region" description="Helical" evidence="5">
    <location>
        <begin position="433"/>
        <end position="455"/>
    </location>
</feature>
<evidence type="ECO:0000256" key="4">
    <source>
        <dbReference type="ARBA" id="ARBA00023136"/>
    </source>
</evidence>
<dbReference type="AlphaFoldDB" id="A0A2R6ADW0"/>
<feature type="transmembrane region" description="Helical" evidence="5">
    <location>
        <begin position="461"/>
        <end position="480"/>
    </location>
</feature>
<keyword evidence="3 5" id="KW-1133">Transmembrane helix</keyword>
<feature type="transmembrane region" description="Helical" evidence="5">
    <location>
        <begin position="232"/>
        <end position="254"/>
    </location>
</feature>